<dbReference type="RefSeq" id="WP_213104418.1">
    <property type="nucleotide sequence ID" value="NZ_JAGYPM010000007.1"/>
</dbReference>
<name>A0ABS5NYR6_9BACI</name>
<dbReference type="EMBL" id="JAGYPM010000007">
    <property type="protein sequence ID" value="MBS4192975.1"/>
    <property type="molecule type" value="Genomic_DNA"/>
</dbReference>
<organism evidence="2 3">
    <name type="scientific">Cytobacillus citreus</name>
    <dbReference type="NCBI Taxonomy" id="2833586"/>
    <lineage>
        <taxon>Bacteria</taxon>
        <taxon>Bacillati</taxon>
        <taxon>Bacillota</taxon>
        <taxon>Bacilli</taxon>
        <taxon>Bacillales</taxon>
        <taxon>Bacillaceae</taxon>
        <taxon>Cytobacillus</taxon>
    </lineage>
</organism>
<keyword evidence="1" id="KW-0812">Transmembrane</keyword>
<comment type="caution">
    <text evidence="2">The sequence shown here is derived from an EMBL/GenBank/DDBJ whole genome shotgun (WGS) entry which is preliminary data.</text>
</comment>
<reference evidence="2 3" key="1">
    <citation type="submission" date="2021-05" db="EMBL/GenBank/DDBJ databases">
        <title>Novel Bacillus species.</title>
        <authorList>
            <person name="Liu G."/>
        </authorList>
    </citation>
    <scope>NUCLEOTIDE SEQUENCE [LARGE SCALE GENOMIC DNA]</scope>
    <source>
        <strain evidence="2 3">FJAT-49705</strain>
    </source>
</reference>
<evidence type="ECO:0000256" key="1">
    <source>
        <dbReference type="SAM" id="Phobius"/>
    </source>
</evidence>
<feature type="transmembrane region" description="Helical" evidence="1">
    <location>
        <begin position="110"/>
        <end position="131"/>
    </location>
</feature>
<feature type="transmembrane region" description="Helical" evidence="1">
    <location>
        <begin position="53"/>
        <end position="74"/>
    </location>
</feature>
<gene>
    <name evidence="2" type="ORF">KHA94_22950</name>
</gene>
<proteinExistence type="predicted"/>
<accession>A0ABS5NYR6</accession>
<evidence type="ECO:0000313" key="3">
    <source>
        <dbReference type="Proteomes" id="UP000681027"/>
    </source>
</evidence>
<evidence type="ECO:0000313" key="2">
    <source>
        <dbReference type="EMBL" id="MBS4192975.1"/>
    </source>
</evidence>
<keyword evidence="3" id="KW-1185">Reference proteome</keyword>
<keyword evidence="1" id="KW-1133">Transmembrane helix</keyword>
<sequence>MKQTIRARMLGIYDLFLATGAIWIGAKMVKSSSEIFAEEYPDSWASRLPFDSWVMPGVLAIVIFGLGNIIAAVFTLKTRHNSSWNVSAIMGAIFFFSLIFQRIILEESYIVTNPFLALSVIQLCLGGYVFFGYRKGL</sequence>
<keyword evidence="1" id="KW-0472">Membrane</keyword>
<dbReference type="Proteomes" id="UP000681027">
    <property type="component" value="Unassembled WGS sequence"/>
</dbReference>
<feature type="transmembrane region" description="Helical" evidence="1">
    <location>
        <begin position="86"/>
        <end position="104"/>
    </location>
</feature>
<protein>
    <submittedName>
        <fullName evidence="2">Uncharacterized protein</fullName>
    </submittedName>
</protein>